<dbReference type="Gene3D" id="1.10.630.10">
    <property type="entry name" value="Cytochrome P450"/>
    <property type="match status" value="1"/>
</dbReference>
<evidence type="ECO:0000256" key="4">
    <source>
        <dbReference type="ARBA" id="ARBA00022723"/>
    </source>
</evidence>
<dbReference type="InterPro" id="IPR002397">
    <property type="entry name" value="Cyt_P450_B"/>
</dbReference>
<keyword evidence="4 8" id="KW-0479">Metal-binding</keyword>
<dbReference type="Pfam" id="PF00067">
    <property type="entry name" value="p450"/>
    <property type="match status" value="1"/>
</dbReference>
<evidence type="ECO:0000256" key="6">
    <source>
        <dbReference type="ARBA" id="ARBA00023004"/>
    </source>
</evidence>
<dbReference type="InterPro" id="IPR017972">
    <property type="entry name" value="Cyt_P450_CS"/>
</dbReference>
<evidence type="ECO:0000256" key="8">
    <source>
        <dbReference type="RuleBase" id="RU000461"/>
    </source>
</evidence>
<dbReference type="RefSeq" id="WP_040724538.1">
    <property type="nucleotide sequence ID" value="NZ_CAWPHS010000015.1"/>
</dbReference>
<keyword evidence="6 8" id="KW-0408">Iron</keyword>
<evidence type="ECO:0000256" key="2">
    <source>
        <dbReference type="ARBA" id="ARBA00010617"/>
    </source>
</evidence>
<keyword evidence="11" id="KW-1185">Reference proteome</keyword>
<organism evidence="10 11">
    <name type="scientific">Nocardia veterana</name>
    <dbReference type="NCBI Taxonomy" id="132249"/>
    <lineage>
        <taxon>Bacteria</taxon>
        <taxon>Bacillati</taxon>
        <taxon>Actinomycetota</taxon>
        <taxon>Actinomycetes</taxon>
        <taxon>Mycobacteriales</taxon>
        <taxon>Nocardiaceae</taxon>
        <taxon>Nocardia</taxon>
    </lineage>
</organism>
<dbReference type="PANTHER" id="PTHR46696:SF1">
    <property type="entry name" value="CYTOCHROME P450 YJIB-RELATED"/>
    <property type="match status" value="1"/>
</dbReference>
<dbReference type="FunFam" id="1.10.630.10:FF:000018">
    <property type="entry name" value="Cytochrome P450 monooxygenase"/>
    <property type="match status" value="1"/>
</dbReference>
<dbReference type="PRINTS" id="PR00359">
    <property type="entry name" value="BP450"/>
</dbReference>
<dbReference type="PANTHER" id="PTHR46696">
    <property type="entry name" value="P450, PUTATIVE (EUROFUNG)-RELATED"/>
    <property type="match status" value="1"/>
</dbReference>
<dbReference type="PROSITE" id="PS00086">
    <property type="entry name" value="CYTOCHROME_P450"/>
    <property type="match status" value="1"/>
</dbReference>
<comment type="similarity">
    <text evidence="2 8">Belongs to the cytochrome P450 family.</text>
</comment>
<dbReference type="GO" id="GO:0004497">
    <property type="term" value="F:monooxygenase activity"/>
    <property type="evidence" value="ECO:0007669"/>
    <property type="project" value="UniProtKB-KW"/>
</dbReference>
<evidence type="ECO:0000256" key="9">
    <source>
        <dbReference type="SAM" id="MobiDB-lite"/>
    </source>
</evidence>
<dbReference type="Proteomes" id="UP000523447">
    <property type="component" value="Unassembled WGS sequence"/>
</dbReference>
<proteinExistence type="inferred from homology"/>
<dbReference type="InterPro" id="IPR036396">
    <property type="entry name" value="Cyt_P450_sf"/>
</dbReference>
<keyword evidence="7 8" id="KW-0503">Monooxygenase</keyword>
<dbReference type="EMBL" id="JAAXPE010000022">
    <property type="protein sequence ID" value="NKY87892.1"/>
    <property type="molecule type" value="Genomic_DNA"/>
</dbReference>
<reference evidence="10 11" key="1">
    <citation type="submission" date="2020-04" db="EMBL/GenBank/DDBJ databases">
        <title>MicrobeNet Type strains.</title>
        <authorList>
            <person name="Nicholson A.C."/>
        </authorList>
    </citation>
    <scope>NUCLEOTIDE SEQUENCE [LARGE SCALE GENOMIC DNA]</scope>
    <source>
        <strain evidence="10 11">DSM 44445</strain>
    </source>
</reference>
<name>A0A7X6RJ52_9NOCA</name>
<dbReference type="GO" id="GO:0020037">
    <property type="term" value="F:heme binding"/>
    <property type="evidence" value="ECO:0007669"/>
    <property type="project" value="InterPro"/>
</dbReference>
<evidence type="ECO:0000256" key="1">
    <source>
        <dbReference type="ARBA" id="ARBA00001971"/>
    </source>
</evidence>
<evidence type="ECO:0000256" key="5">
    <source>
        <dbReference type="ARBA" id="ARBA00023002"/>
    </source>
</evidence>
<comment type="caution">
    <text evidence="10">The sequence shown here is derived from an EMBL/GenBank/DDBJ whole genome shotgun (WGS) entry which is preliminary data.</text>
</comment>
<accession>A0A7X6RJ52</accession>
<evidence type="ECO:0000313" key="10">
    <source>
        <dbReference type="EMBL" id="NKY87892.1"/>
    </source>
</evidence>
<comment type="cofactor">
    <cofactor evidence="1">
        <name>heme</name>
        <dbReference type="ChEBI" id="CHEBI:30413"/>
    </cofactor>
</comment>
<keyword evidence="5 8" id="KW-0560">Oxidoreductase</keyword>
<gene>
    <name evidence="10" type="ORF">HGA07_19935</name>
</gene>
<dbReference type="GO" id="GO:0016705">
    <property type="term" value="F:oxidoreductase activity, acting on paired donors, with incorporation or reduction of molecular oxygen"/>
    <property type="evidence" value="ECO:0007669"/>
    <property type="project" value="InterPro"/>
</dbReference>
<evidence type="ECO:0000313" key="11">
    <source>
        <dbReference type="Proteomes" id="UP000523447"/>
    </source>
</evidence>
<sequence length="396" mass="43856">MTALAYPFELNEPLGVSPLHTRLRRDHGLARIRMPYGGEAWLATRHADVRQVLSDPRFSRAAAAGRDVPRPRPLPDPPSEIFSMDPPEHTRLRTLVSQAFTRRRVEQLRPRIRDLLDGLVDDLTAAGPPADLVHTVAWPLPLAVICELLGVPDTDRDTFRSWTETIIALGIATSIDEIRAAYESLNGYLAELVAQRRDRPSTDLLSALVAARDDEDRLSEDELISLARALLVAGHETTANHIGNFVFTLLSEPSRWQRLVTEPDLVPQAVEELLRYVPIEASSEFARIATTDVEVGGQLIRAGEAVLVDRGAANRDDRVFDDAETYCPARAENLHVAFGHGAHFCLGAHLARVELQETVRILTRRLPGLRLAVPAGDIEWRSDRGVRGALALPVGW</sequence>
<feature type="region of interest" description="Disordered" evidence="9">
    <location>
        <begin position="60"/>
        <end position="86"/>
    </location>
</feature>
<dbReference type="InterPro" id="IPR001128">
    <property type="entry name" value="Cyt_P450"/>
</dbReference>
<dbReference type="AlphaFoldDB" id="A0A7X6RJ52"/>
<evidence type="ECO:0000256" key="3">
    <source>
        <dbReference type="ARBA" id="ARBA00022617"/>
    </source>
</evidence>
<dbReference type="GO" id="GO:0005506">
    <property type="term" value="F:iron ion binding"/>
    <property type="evidence" value="ECO:0007669"/>
    <property type="project" value="InterPro"/>
</dbReference>
<evidence type="ECO:0000256" key="7">
    <source>
        <dbReference type="ARBA" id="ARBA00023033"/>
    </source>
</evidence>
<dbReference type="PRINTS" id="PR00385">
    <property type="entry name" value="P450"/>
</dbReference>
<dbReference type="CDD" id="cd11031">
    <property type="entry name" value="Cyp158A-like"/>
    <property type="match status" value="1"/>
</dbReference>
<dbReference type="SUPFAM" id="SSF48264">
    <property type="entry name" value="Cytochrome P450"/>
    <property type="match status" value="1"/>
</dbReference>
<keyword evidence="3 8" id="KW-0349">Heme</keyword>
<protein>
    <submittedName>
        <fullName evidence="10">Cytochrome P450</fullName>
    </submittedName>
</protein>